<evidence type="ECO:0000313" key="5">
    <source>
        <dbReference type="EMBL" id="NDL57167.1"/>
    </source>
</evidence>
<keyword evidence="6" id="KW-1185">Reference proteome</keyword>
<evidence type="ECO:0000259" key="4">
    <source>
        <dbReference type="SMART" id="SM00065"/>
    </source>
</evidence>
<evidence type="ECO:0000256" key="1">
    <source>
        <dbReference type="ARBA" id="ARBA00006754"/>
    </source>
</evidence>
<dbReference type="AlphaFoldDB" id="A0A7K3M2A8"/>
<comment type="similarity">
    <text evidence="1">Belongs to the CdaR family.</text>
</comment>
<feature type="coiled-coil region" evidence="2">
    <location>
        <begin position="249"/>
        <end position="276"/>
    </location>
</feature>
<proteinExistence type="inferred from homology"/>
<dbReference type="Pfam" id="PF13556">
    <property type="entry name" value="HTH_30"/>
    <property type="match status" value="1"/>
</dbReference>
<feature type="domain" description="GAF" evidence="4">
    <location>
        <begin position="102"/>
        <end position="253"/>
    </location>
</feature>
<dbReference type="SMART" id="SM00065">
    <property type="entry name" value="GAF"/>
    <property type="match status" value="1"/>
</dbReference>
<feature type="region of interest" description="Disordered" evidence="3">
    <location>
        <begin position="1"/>
        <end position="20"/>
    </location>
</feature>
<dbReference type="InterPro" id="IPR003018">
    <property type="entry name" value="GAF"/>
</dbReference>
<dbReference type="InterPro" id="IPR041522">
    <property type="entry name" value="CdaR_GGDEF"/>
</dbReference>
<dbReference type="Gene3D" id="1.10.10.2840">
    <property type="entry name" value="PucR C-terminal helix-turn-helix domain"/>
    <property type="match status" value="1"/>
</dbReference>
<keyword evidence="2" id="KW-0175">Coiled coil</keyword>
<evidence type="ECO:0000256" key="2">
    <source>
        <dbReference type="SAM" id="Coils"/>
    </source>
</evidence>
<dbReference type="PANTHER" id="PTHR33744">
    <property type="entry name" value="CARBOHYDRATE DIACID REGULATOR"/>
    <property type="match status" value="1"/>
</dbReference>
<dbReference type="RefSeq" id="WP_162449836.1">
    <property type="nucleotide sequence ID" value="NZ_WLZY01000002.1"/>
</dbReference>
<sequence>MTNERNDGSHDREDASRRSPDGVDATIAAYFEMLLNDAPAVEYERPVIETRSAGATDAELAAVDDAKVAALKVRALLHDYRRRESELAALYETANDLAGMRNLDQVLRAIVDRARALLGTDIAYLTLREAHSEDTTMRVTSGSVSAQFQQVRLGPGEGLGGLVAATARPYVTANYFTDDRFAHTELIDSAVREEGLVAILGVPLELNGQVIGVLFAANRRERPFAQAEIALLRSLATHAAIAIDSANLIDRTRTALDELNAVNAQLRARTDEVERAADAHDKLTDLLLRGADTEDITAAVAALLGGTVKLVDPADGTRNDDDTLAQAITESLAKARVVRSGTSHDTWVAAAAAGSEPLVALILHRPSELGAAEQRILERAAVVAALLLLRRRSVSDAEHRVRGELLDEVLDTPRGDPESLRQRARRVATDPEQPYVIVVADAADADPERLDAAARHIAEVRRGLAGRRDGRTVLALPAESPKEWVATVAADLRTAIGTQLTAAASGPTNGLASFPRVHREAVRCLKALHALGRSGTAAVPADLGFLGVLLGDNHDAGSFVAGTLGPLVDYDAERGTALVETLAAYFASGGSLIRAKDALHVHVNTVSQRLDRISQLIGADWNEPERALELQLALRVNGLLRHGVDLGDDLPDG</sequence>
<comment type="caution">
    <text evidence="5">The sequence shown here is derived from an EMBL/GenBank/DDBJ whole genome shotgun (WGS) entry which is preliminary data.</text>
</comment>
<protein>
    <submittedName>
        <fullName evidence="5">GAF domain-containing protein</fullName>
    </submittedName>
</protein>
<dbReference type="InterPro" id="IPR025736">
    <property type="entry name" value="PucR_C-HTH_dom"/>
</dbReference>
<dbReference type="InterPro" id="IPR042070">
    <property type="entry name" value="PucR_C-HTH_sf"/>
</dbReference>
<accession>A0A7K3M2A8</accession>
<dbReference type="EMBL" id="WLZY01000002">
    <property type="protein sequence ID" value="NDL57167.1"/>
    <property type="molecule type" value="Genomic_DNA"/>
</dbReference>
<dbReference type="PANTHER" id="PTHR33744:SF1">
    <property type="entry name" value="DNA-BINDING TRANSCRIPTIONAL ACTIVATOR ADER"/>
    <property type="match status" value="1"/>
</dbReference>
<dbReference type="Gene3D" id="3.30.450.40">
    <property type="match status" value="1"/>
</dbReference>
<dbReference type="SUPFAM" id="SSF55781">
    <property type="entry name" value="GAF domain-like"/>
    <property type="match status" value="1"/>
</dbReference>
<reference evidence="5 6" key="1">
    <citation type="submission" date="2019-11" db="EMBL/GenBank/DDBJ databases">
        <authorList>
            <person name="Li X.-J."/>
            <person name="Feng X.-M."/>
        </authorList>
    </citation>
    <scope>NUCLEOTIDE SEQUENCE [LARGE SCALE GENOMIC DNA]</scope>
    <source>
        <strain evidence="5 6">XMNu-373</strain>
    </source>
</reference>
<name>A0A7K3M2A8_9ACTN</name>
<evidence type="ECO:0000313" key="6">
    <source>
        <dbReference type="Proteomes" id="UP000460435"/>
    </source>
</evidence>
<dbReference type="InterPro" id="IPR051448">
    <property type="entry name" value="CdaR-like_regulators"/>
</dbReference>
<dbReference type="Pfam" id="PF01590">
    <property type="entry name" value="GAF"/>
    <property type="match status" value="1"/>
</dbReference>
<dbReference type="Pfam" id="PF17853">
    <property type="entry name" value="GGDEF_2"/>
    <property type="match status" value="1"/>
</dbReference>
<gene>
    <name evidence="5" type="ORF">F7O44_08800</name>
</gene>
<organism evidence="5 6">
    <name type="scientific">Phytoactinopolyspora mesophila</name>
    <dbReference type="NCBI Taxonomy" id="2650750"/>
    <lineage>
        <taxon>Bacteria</taxon>
        <taxon>Bacillati</taxon>
        <taxon>Actinomycetota</taxon>
        <taxon>Actinomycetes</taxon>
        <taxon>Jiangellales</taxon>
        <taxon>Jiangellaceae</taxon>
        <taxon>Phytoactinopolyspora</taxon>
    </lineage>
</organism>
<dbReference type="Proteomes" id="UP000460435">
    <property type="component" value="Unassembled WGS sequence"/>
</dbReference>
<evidence type="ECO:0000256" key="3">
    <source>
        <dbReference type="SAM" id="MobiDB-lite"/>
    </source>
</evidence>
<dbReference type="InterPro" id="IPR029016">
    <property type="entry name" value="GAF-like_dom_sf"/>
</dbReference>